<dbReference type="OrthoDB" id="1164779at2"/>
<dbReference type="InterPro" id="IPR037151">
    <property type="entry name" value="AlkB-like_sf"/>
</dbReference>
<evidence type="ECO:0000259" key="1">
    <source>
        <dbReference type="Pfam" id="PF13532"/>
    </source>
</evidence>
<accession>A0A1N7HXP5</accession>
<dbReference type="Gene3D" id="2.60.120.590">
    <property type="entry name" value="Alpha-ketoglutarate-dependent dioxygenase AlkB-like"/>
    <property type="match status" value="1"/>
</dbReference>
<dbReference type="Proteomes" id="UP000279541">
    <property type="component" value="Chromosome"/>
</dbReference>
<reference evidence="3 4" key="1">
    <citation type="submission" date="2017-01" db="EMBL/GenBank/DDBJ databases">
        <authorList>
            <person name="Mah S.A."/>
            <person name="Swanson W.J."/>
            <person name="Moy G.W."/>
            <person name="Vacquier V.D."/>
        </authorList>
    </citation>
    <scope>NUCLEOTIDE SEQUENCE [LARGE SCALE GENOMIC DNA]</scope>
    <source>
        <strain evidence="3 4">DSM 16927</strain>
    </source>
</reference>
<dbReference type="Proteomes" id="UP000186106">
    <property type="component" value="Unassembled WGS sequence"/>
</dbReference>
<dbReference type="GO" id="GO:0006307">
    <property type="term" value="P:DNA alkylation repair"/>
    <property type="evidence" value="ECO:0007669"/>
    <property type="project" value="InterPro"/>
</dbReference>
<evidence type="ECO:0000313" key="4">
    <source>
        <dbReference type="Proteomes" id="UP000186106"/>
    </source>
</evidence>
<organism evidence="3 4">
    <name type="scientific">Chryseobacterium joostei</name>
    <dbReference type="NCBI Taxonomy" id="112234"/>
    <lineage>
        <taxon>Bacteria</taxon>
        <taxon>Pseudomonadati</taxon>
        <taxon>Bacteroidota</taxon>
        <taxon>Flavobacteriia</taxon>
        <taxon>Flavobacteriales</taxon>
        <taxon>Weeksellaceae</taxon>
        <taxon>Chryseobacterium group</taxon>
        <taxon>Chryseobacterium</taxon>
    </lineage>
</organism>
<dbReference type="RefSeq" id="WP_076351851.1">
    <property type="nucleotide sequence ID" value="NZ_CP033926.1"/>
</dbReference>
<dbReference type="AlphaFoldDB" id="A0A1N7HXP5"/>
<dbReference type="InterPro" id="IPR032854">
    <property type="entry name" value="ALKBH3"/>
</dbReference>
<dbReference type="EMBL" id="CP033926">
    <property type="protein sequence ID" value="AZA98753.1"/>
    <property type="molecule type" value="Genomic_DNA"/>
</dbReference>
<gene>
    <name evidence="2" type="ORF">EG359_03635</name>
    <name evidence="3" type="ORF">SAMN05421768_101635</name>
</gene>
<dbReference type="PANTHER" id="PTHR31212:SF4">
    <property type="entry name" value="ALPHA-KETOGLUTARATE-DEPENDENT DIOXYGENASE ALKB HOMOLOG 3"/>
    <property type="match status" value="1"/>
</dbReference>
<dbReference type="Pfam" id="PF13532">
    <property type="entry name" value="2OG-FeII_Oxy_2"/>
    <property type="match status" value="1"/>
</dbReference>
<dbReference type="PANTHER" id="PTHR31212">
    <property type="entry name" value="ALPHA-KETOGLUTARATE-DEPENDENT DIOXYGENASE ALKB HOMOLOG 3"/>
    <property type="match status" value="1"/>
</dbReference>
<sequence length="262" mass="30187">MSFPEFYIINLPLEENLFDPLFNSAEFESTGKGRIGNHLVNTNGQLIPIVRTTTRYAIPAVVFSDIHHKLVGSINDTLLENHIDIPVQNFNNALIEVYDSTYSKMNYHSDQALDLDSDSFIALFSCYEKPEELEEFHLRKLVIKDKVTHEEAEIILHHNSVVLFSVETNKRFQHKIILNSSSNTISNNKWLGITFRTSKTYIQFKDELPYFSTGEALALTDKDQESEFFQLRGQENRSLDFVYPNLLYTISNADLIKPITKT</sequence>
<protein>
    <submittedName>
        <fullName evidence="3">2OG-Fe(II) oxygenase superfamily protein</fullName>
    </submittedName>
</protein>
<dbReference type="InterPro" id="IPR027450">
    <property type="entry name" value="AlkB-like"/>
</dbReference>
<dbReference type="STRING" id="112234.SAMN05421768_101635"/>
<dbReference type="KEGG" id="cjt:EG359_03635"/>
<dbReference type="SUPFAM" id="SSF51197">
    <property type="entry name" value="Clavaminate synthase-like"/>
    <property type="match status" value="1"/>
</dbReference>
<dbReference type="GO" id="GO:0051213">
    <property type="term" value="F:dioxygenase activity"/>
    <property type="evidence" value="ECO:0007669"/>
    <property type="project" value="InterPro"/>
</dbReference>
<keyword evidence="5" id="KW-1185">Reference proteome</keyword>
<name>A0A1N7HXP5_9FLAO</name>
<feature type="domain" description="Alpha-ketoglutarate-dependent dioxygenase AlkB-like" evidence="1">
    <location>
        <begin position="67"/>
        <end position="196"/>
    </location>
</feature>
<evidence type="ECO:0000313" key="2">
    <source>
        <dbReference type="EMBL" id="AZA98753.1"/>
    </source>
</evidence>
<evidence type="ECO:0000313" key="5">
    <source>
        <dbReference type="Proteomes" id="UP000279541"/>
    </source>
</evidence>
<dbReference type="EMBL" id="FTNZ01000001">
    <property type="protein sequence ID" value="SIS29490.1"/>
    <property type="molecule type" value="Genomic_DNA"/>
</dbReference>
<reference evidence="2 5" key="2">
    <citation type="submission" date="2018-11" db="EMBL/GenBank/DDBJ databases">
        <title>Proposal to divide the Flavobacteriaceae and reorganize its genera based on Amino Acid Identity values calculated from whole genome sequences.</title>
        <authorList>
            <person name="Nicholson A.C."/>
            <person name="Gulvik C.A."/>
            <person name="Whitney A.M."/>
            <person name="Humrighouse B.W."/>
            <person name="Bell M."/>
            <person name="Holmes B."/>
            <person name="Steigerwalt A.G."/>
            <person name="Villarma A."/>
            <person name="Sheth M."/>
            <person name="Batra D."/>
            <person name="Pryor J."/>
            <person name="Bernardet J.-F."/>
            <person name="Hugo C."/>
            <person name="Kampfer P."/>
            <person name="Newman J."/>
            <person name="McQuiston J.R."/>
        </authorList>
    </citation>
    <scope>NUCLEOTIDE SEQUENCE [LARGE SCALE GENOMIC DNA]</scope>
    <source>
        <strain evidence="2 5">DSM 16927</strain>
    </source>
</reference>
<evidence type="ECO:0000313" key="3">
    <source>
        <dbReference type="EMBL" id="SIS29490.1"/>
    </source>
</evidence>
<proteinExistence type="predicted"/>